<name>A0A7S3JPP9_9STRA</name>
<dbReference type="PANTHER" id="PTHR34203:SF15">
    <property type="entry name" value="SLL1173 PROTEIN"/>
    <property type="match status" value="1"/>
</dbReference>
<organism evidence="3">
    <name type="scientific">Aureoumbra lagunensis</name>
    <dbReference type="NCBI Taxonomy" id="44058"/>
    <lineage>
        <taxon>Eukaryota</taxon>
        <taxon>Sar</taxon>
        <taxon>Stramenopiles</taxon>
        <taxon>Ochrophyta</taxon>
        <taxon>Pelagophyceae</taxon>
        <taxon>Pelagomonadales</taxon>
        <taxon>Aureoumbra</taxon>
    </lineage>
</organism>
<dbReference type="Pfam" id="PF05050">
    <property type="entry name" value="Methyltransf_21"/>
    <property type="match status" value="1"/>
</dbReference>
<feature type="region of interest" description="Disordered" evidence="1">
    <location>
        <begin position="581"/>
        <end position="614"/>
    </location>
</feature>
<feature type="compositionally biased region" description="Basic and acidic residues" evidence="1">
    <location>
        <begin position="10"/>
        <end position="22"/>
    </location>
</feature>
<dbReference type="InterPro" id="IPR013083">
    <property type="entry name" value="Znf_RING/FYVE/PHD"/>
</dbReference>
<dbReference type="PANTHER" id="PTHR34203">
    <property type="entry name" value="METHYLTRANSFERASE, FKBM FAMILY PROTEIN"/>
    <property type="match status" value="1"/>
</dbReference>
<dbReference type="AlphaFoldDB" id="A0A7S3JPP9"/>
<feature type="region of interest" description="Disordered" evidence="1">
    <location>
        <begin position="158"/>
        <end position="184"/>
    </location>
</feature>
<dbReference type="InterPro" id="IPR052514">
    <property type="entry name" value="SAM-dependent_MTase"/>
</dbReference>
<dbReference type="Gene3D" id="3.30.40.10">
    <property type="entry name" value="Zinc/RING finger domain, C3HC4 (zinc finger)"/>
    <property type="match status" value="1"/>
</dbReference>
<dbReference type="SUPFAM" id="SSF57903">
    <property type="entry name" value="FYVE/PHD zinc finger"/>
    <property type="match status" value="1"/>
</dbReference>
<dbReference type="Gene3D" id="3.40.50.150">
    <property type="entry name" value="Vaccinia Virus protein VP39"/>
    <property type="match status" value="1"/>
</dbReference>
<evidence type="ECO:0000256" key="1">
    <source>
        <dbReference type="SAM" id="MobiDB-lite"/>
    </source>
</evidence>
<accession>A0A7S3JPP9</accession>
<proteinExistence type="predicted"/>
<evidence type="ECO:0000313" key="3">
    <source>
        <dbReference type="EMBL" id="CAE0361016.1"/>
    </source>
</evidence>
<dbReference type="EMBL" id="HBIJ01002561">
    <property type="protein sequence ID" value="CAE0361016.1"/>
    <property type="molecule type" value="Transcribed_RNA"/>
</dbReference>
<evidence type="ECO:0000259" key="2">
    <source>
        <dbReference type="Pfam" id="PF05050"/>
    </source>
</evidence>
<dbReference type="InterPro" id="IPR011011">
    <property type="entry name" value="Znf_FYVE_PHD"/>
</dbReference>
<feature type="region of interest" description="Disordered" evidence="1">
    <location>
        <begin position="9"/>
        <end position="58"/>
    </location>
</feature>
<feature type="compositionally biased region" description="Basic and acidic residues" evidence="1">
    <location>
        <begin position="160"/>
        <end position="171"/>
    </location>
</feature>
<dbReference type="NCBIfam" id="TIGR01444">
    <property type="entry name" value="fkbM_fam"/>
    <property type="match status" value="1"/>
</dbReference>
<sequence length="629" mass="71799">MSIRLALLRSLKDDKDDKDSRQHQASKIQGQASESAFKKKVSKKENSTPSACVMSDSSRRVANLKSRTDINQETSTEVFKEKKIAVKESITNKKRRVLTAHGSSSIRVAILKSRSESRRLVEMNDEMLSEQSTQKKKEERCHVSAYGSSSLRVAILRSRQKVDEKSREPKARTKKRRKKFPVSPNQEKIDNEAIALMDQDCVAWDFVCSCGIAEKNYDDGVDMIQCRGCYTWQHDSCVVEMLRGHPLASRLGALRELRYLCFRCCAERYLMPGETTILYHEKISALEERKDIKGIKSKDLAQGISIYVRKDENFGDHKIVNEVLVRRVYEKPKIWFEIVPGEKWIDCGGHIGTFSALALASGAFVVAIEPCPQNFKLLQINGQANVQPHNSFRAINAAVLPQSTRSNTTLLYLHTTSTAFRHSVHISREEKGWIPITVHAIQLSQLIEQEQPTGVKIDVQGLERALVDSITNWGSVQKLVFEYDFEYEPSLPHFHAFIERLKHHFPIIYHPRLRATGQFIGFPNGVLVHALRGDITHQLPPDVIQFHKERWQLWYKHLESIQKRQVRSTLLAALNSRFPHSPHTHPSVLENHLEDDDDLNYTSSSSSDDDEPIIFSRCPDLRHSLSSSS</sequence>
<feature type="domain" description="Methyltransferase FkbM" evidence="2">
    <location>
        <begin position="346"/>
        <end position="467"/>
    </location>
</feature>
<feature type="compositionally biased region" description="Polar residues" evidence="1">
    <location>
        <begin position="23"/>
        <end position="34"/>
    </location>
</feature>
<gene>
    <name evidence="3" type="ORF">ALAG00032_LOCUS1748</name>
</gene>
<dbReference type="InterPro" id="IPR006342">
    <property type="entry name" value="FkbM_mtfrase"/>
</dbReference>
<dbReference type="InterPro" id="IPR029063">
    <property type="entry name" value="SAM-dependent_MTases_sf"/>
</dbReference>
<dbReference type="SUPFAM" id="SSF53335">
    <property type="entry name" value="S-adenosyl-L-methionine-dependent methyltransferases"/>
    <property type="match status" value="1"/>
</dbReference>
<reference evidence="3" key="1">
    <citation type="submission" date="2021-01" db="EMBL/GenBank/DDBJ databases">
        <authorList>
            <person name="Corre E."/>
            <person name="Pelletier E."/>
            <person name="Niang G."/>
            <person name="Scheremetjew M."/>
            <person name="Finn R."/>
            <person name="Kale V."/>
            <person name="Holt S."/>
            <person name="Cochrane G."/>
            <person name="Meng A."/>
            <person name="Brown T."/>
            <person name="Cohen L."/>
        </authorList>
    </citation>
    <scope>NUCLEOTIDE SEQUENCE</scope>
    <source>
        <strain evidence="3">CCMP1510</strain>
    </source>
</reference>
<protein>
    <recommendedName>
        <fullName evidence="2">Methyltransferase FkbM domain-containing protein</fullName>
    </recommendedName>
</protein>